<feature type="compositionally biased region" description="Low complexity" evidence="1">
    <location>
        <begin position="85"/>
        <end position="96"/>
    </location>
</feature>
<protein>
    <submittedName>
        <fullName evidence="2">Uncharacterized protein</fullName>
    </submittedName>
</protein>
<dbReference type="Proteomes" id="UP000298327">
    <property type="component" value="Unassembled WGS sequence"/>
</dbReference>
<dbReference type="AlphaFoldDB" id="A0A4Y9ZBM0"/>
<accession>A0A4Y9ZBM0</accession>
<evidence type="ECO:0000313" key="2">
    <source>
        <dbReference type="EMBL" id="TFY71198.1"/>
    </source>
</evidence>
<reference evidence="2 3" key="1">
    <citation type="submission" date="2019-02" db="EMBL/GenBank/DDBJ databases">
        <title>Genome sequencing of the rare red list fungi Dentipellis fragilis.</title>
        <authorList>
            <person name="Buettner E."/>
            <person name="Kellner H."/>
        </authorList>
    </citation>
    <scope>NUCLEOTIDE SEQUENCE [LARGE SCALE GENOMIC DNA]</scope>
    <source>
        <strain evidence="2 3">DSM 105465</strain>
    </source>
</reference>
<comment type="caution">
    <text evidence="2">The sequence shown here is derived from an EMBL/GenBank/DDBJ whole genome shotgun (WGS) entry which is preliminary data.</text>
</comment>
<organism evidence="2 3">
    <name type="scientific">Dentipellis fragilis</name>
    <dbReference type="NCBI Taxonomy" id="205917"/>
    <lineage>
        <taxon>Eukaryota</taxon>
        <taxon>Fungi</taxon>
        <taxon>Dikarya</taxon>
        <taxon>Basidiomycota</taxon>
        <taxon>Agaricomycotina</taxon>
        <taxon>Agaricomycetes</taxon>
        <taxon>Russulales</taxon>
        <taxon>Hericiaceae</taxon>
        <taxon>Dentipellis</taxon>
    </lineage>
</organism>
<feature type="compositionally biased region" description="Basic and acidic residues" evidence="1">
    <location>
        <begin position="1"/>
        <end position="13"/>
    </location>
</feature>
<evidence type="ECO:0000313" key="3">
    <source>
        <dbReference type="Proteomes" id="UP000298327"/>
    </source>
</evidence>
<evidence type="ECO:0000256" key="1">
    <source>
        <dbReference type="SAM" id="MobiDB-lite"/>
    </source>
</evidence>
<gene>
    <name evidence="2" type="ORF">EVG20_g1798</name>
</gene>
<feature type="region of interest" description="Disordered" evidence="1">
    <location>
        <begin position="73"/>
        <end position="104"/>
    </location>
</feature>
<name>A0A4Y9ZBM0_9AGAM</name>
<dbReference type="EMBL" id="SEOQ01000062">
    <property type="protein sequence ID" value="TFY71198.1"/>
    <property type="molecule type" value="Genomic_DNA"/>
</dbReference>
<keyword evidence="3" id="KW-1185">Reference proteome</keyword>
<feature type="compositionally biased region" description="Polar residues" evidence="1">
    <location>
        <begin position="18"/>
        <end position="29"/>
    </location>
</feature>
<sequence>MTPPRDATRRAVDLAKQPATTTSTLSSSRHGLPQDGHDPQSLTDNDATAARLVKAEVSDGEVERFSALRPVYPRRRQSSGVQRIQGSRRGFRAAASRQRESQSGHRFVVVAWPGANQNIEMLEIRDKLKATAAPGAV</sequence>
<proteinExistence type="predicted"/>
<feature type="region of interest" description="Disordered" evidence="1">
    <location>
        <begin position="1"/>
        <end position="46"/>
    </location>
</feature>